<sequence length="158" mass="17592">MPERAGMTGESPIERQIWLYRELYGLPCQVSGIRITLSTSDVSAVNAPNGLAALIDDELFWSKRVTPILDEGKGGSDLILLAAPSPLDLTRCAADLRRRARCEFLPPGIHITLPSPLPPPGPEPHWFRYPQYEMLQPLTAVLRAIRIVLRDIPRTYPA</sequence>
<dbReference type="Proteomes" id="UP000432464">
    <property type="component" value="Unassembled WGS sequence"/>
</dbReference>
<comment type="caution">
    <text evidence="1">The sequence shown here is derived from an EMBL/GenBank/DDBJ whole genome shotgun (WGS) entry which is preliminary data.</text>
</comment>
<reference evidence="1 2" key="1">
    <citation type="submission" date="2019-11" db="EMBL/GenBank/DDBJ databases">
        <title>Nocardia sp. nov. CT2-14 isolated from soil.</title>
        <authorList>
            <person name="Kanchanasin P."/>
            <person name="Tanasupawat S."/>
            <person name="Yuki M."/>
            <person name="Kudo T."/>
        </authorList>
    </citation>
    <scope>NUCLEOTIDE SEQUENCE [LARGE SCALE GENOMIC DNA]</scope>
    <source>
        <strain evidence="1 2">CT2-14</strain>
    </source>
</reference>
<gene>
    <name evidence="1" type="ORF">GLP40_32165</name>
</gene>
<proteinExistence type="predicted"/>
<protein>
    <submittedName>
        <fullName evidence="1">Uncharacterized protein</fullName>
    </submittedName>
</protein>
<name>A0A6I3L7K4_9NOCA</name>
<evidence type="ECO:0000313" key="2">
    <source>
        <dbReference type="Proteomes" id="UP000432464"/>
    </source>
</evidence>
<keyword evidence="2" id="KW-1185">Reference proteome</keyword>
<dbReference type="EMBL" id="WMBB01000023">
    <property type="protein sequence ID" value="MTE17378.1"/>
    <property type="molecule type" value="Genomic_DNA"/>
</dbReference>
<accession>A0A6I3L7K4</accession>
<dbReference type="AlphaFoldDB" id="A0A6I3L7K4"/>
<evidence type="ECO:0000313" key="1">
    <source>
        <dbReference type="EMBL" id="MTE17378.1"/>
    </source>
</evidence>
<dbReference type="RefSeq" id="WP_154791790.1">
    <property type="nucleotide sequence ID" value="NZ_WMBB01000023.1"/>
</dbReference>
<organism evidence="1 2">
    <name type="scientific">Nocardia aurantiaca</name>
    <dbReference type="NCBI Taxonomy" id="2675850"/>
    <lineage>
        <taxon>Bacteria</taxon>
        <taxon>Bacillati</taxon>
        <taxon>Actinomycetota</taxon>
        <taxon>Actinomycetes</taxon>
        <taxon>Mycobacteriales</taxon>
        <taxon>Nocardiaceae</taxon>
        <taxon>Nocardia</taxon>
    </lineage>
</organism>